<dbReference type="SMART" id="SM00220">
    <property type="entry name" value="S_TKc"/>
    <property type="match status" value="1"/>
</dbReference>
<evidence type="ECO:0000256" key="4">
    <source>
        <dbReference type="ARBA" id="ARBA00022840"/>
    </source>
</evidence>
<dbReference type="Gene3D" id="1.20.930.20">
    <property type="entry name" value="Adaptor protein Cbl, N-terminal domain"/>
    <property type="match status" value="1"/>
</dbReference>
<dbReference type="Gene3D" id="3.30.200.20">
    <property type="entry name" value="Phosphorylase Kinase, domain 1"/>
    <property type="match status" value="1"/>
</dbReference>
<dbReference type="PROSITE" id="PS00107">
    <property type="entry name" value="PROTEIN_KINASE_ATP"/>
    <property type="match status" value="1"/>
</dbReference>
<comment type="similarity">
    <text evidence="6">Belongs to the protein kinase superfamily.</text>
</comment>
<dbReference type="PANTHER" id="PTHR27006">
    <property type="entry name" value="PROMASTIGOTE SURFACE ANTIGEN PROTEIN PSA"/>
    <property type="match status" value="1"/>
</dbReference>
<proteinExistence type="inferred from homology"/>
<dbReference type="Pfam" id="PF25055">
    <property type="entry name" value="DUF7792"/>
    <property type="match status" value="1"/>
</dbReference>
<dbReference type="EMBL" id="CM008053">
    <property type="protein sequence ID" value="PAN43650.1"/>
    <property type="molecule type" value="Genomic_DNA"/>
</dbReference>
<dbReference type="Proteomes" id="UP000243499">
    <property type="component" value="Chromosome 8"/>
</dbReference>
<dbReference type="InterPro" id="IPR036537">
    <property type="entry name" value="Adaptor_Cbl_N_dom_sf"/>
</dbReference>
<dbReference type="Pfam" id="PF00069">
    <property type="entry name" value="Pkinase"/>
    <property type="match status" value="1"/>
</dbReference>
<keyword evidence="1" id="KW-0808">Transferase</keyword>
<evidence type="ECO:0000259" key="7">
    <source>
        <dbReference type="PROSITE" id="PS50011"/>
    </source>
</evidence>
<dbReference type="PROSITE" id="PS00108">
    <property type="entry name" value="PROTEIN_KINASE_ST"/>
    <property type="match status" value="1"/>
</dbReference>
<evidence type="ECO:0000256" key="6">
    <source>
        <dbReference type="RuleBase" id="RU000304"/>
    </source>
</evidence>
<dbReference type="InterPro" id="IPR000719">
    <property type="entry name" value="Prot_kinase_dom"/>
</dbReference>
<accession>A0A2S3IFL1</accession>
<gene>
    <name evidence="8" type="ORF">PAHAL_8G252800</name>
</gene>
<dbReference type="SUPFAM" id="SSF56112">
    <property type="entry name" value="Protein kinase-like (PK-like)"/>
    <property type="match status" value="1"/>
</dbReference>
<dbReference type="GO" id="GO:0004674">
    <property type="term" value="F:protein serine/threonine kinase activity"/>
    <property type="evidence" value="ECO:0007669"/>
    <property type="project" value="UniProtKB-KW"/>
</dbReference>
<name>A0A2S3IFL1_9POAL</name>
<dbReference type="InterPro" id="IPR008271">
    <property type="entry name" value="Ser/Thr_kinase_AS"/>
</dbReference>
<dbReference type="InterPro" id="IPR056694">
    <property type="entry name" value="DUF7792"/>
</dbReference>
<evidence type="ECO:0000313" key="8">
    <source>
        <dbReference type="EMBL" id="PAN43650.1"/>
    </source>
</evidence>
<dbReference type="CDD" id="cd21037">
    <property type="entry name" value="MLKL_NTD"/>
    <property type="match status" value="1"/>
</dbReference>
<dbReference type="AlphaFoldDB" id="A0A2S3IFL1"/>
<dbReference type="PROSITE" id="PS50011">
    <property type="entry name" value="PROTEIN_KINASE_DOM"/>
    <property type="match status" value="1"/>
</dbReference>
<protein>
    <recommendedName>
        <fullName evidence="7">Protein kinase domain-containing protein</fullName>
    </recommendedName>
</protein>
<dbReference type="InterPro" id="IPR017441">
    <property type="entry name" value="Protein_kinase_ATP_BS"/>
</dbReference>
<feature type="domain" description="Protein kinase" evidence="7">
    <location>
        <begin position="186"/>
        <end position="447"/>
    </location>
</feature>
<feature type="binding site" evidence="5">
    <location>
        <position position="215"/>
    </location>
    <ligand>
        <name>ATP</name>
        <dbReference type="ChEBI" id="CHEBI:30616"/>
    </ligand>
</feature>
<organism evidence="8">
    <name type="scientific">Panicum hallii</name>
    <dbReference type="NCBI Taxonomy" id="206008"/>
    <lineage>
        <taxon>Eukaryota</taxon>
        <taxon>Viridiplantae</taxon>
        <taxon>Streptophyta</taxon>
        <taxon>Embryophyta</taxon>
        <taxon>Tracheophyta</taxon>
        <taxon>Spermatophyta</taxon>
        <taxon>Magnoliopsida</taxon>
        <taxon>Liliopsida</taxon>
        <taxon>Poales</taxon>
        <taxon>Poaceae</taxon>
        <taxon>PACMAD clade</taxon>
        <taxon>Panicoideae</taxon>
        <taxon>Panicodae</taxon>
        <taxon>Paniceae</taxon>
        <taxon>Panicinae</taxon>
        <taxon>Panicum</taxon>
        <taxon>Panicum sect. Panicum</taxon>
    </lineage>
</organism>
<dbReference type="Gramene" id="PAN43650">
    <property type="protein sequence ID" value="PAN43650"/>
    <property type="gene ID" value="PAHAL_8G252800"/>
</dbReference>
<dbReference type="PANTHER" id="PTHR27006:SF601">
    <property type="entry name" value="PROTEIN KINASE DOMAIN-CONTAINING PROTEIN"/>
    <property type="match status" value="1"/>
</dbReference>
<dbReference type="GO" id="GO:0005524">
    <property type="term" value="F:ATP binding"/>
    <property type="evidence" value="ECO:0007669"/>
    <property type="project" value="UniProtKB-UniRule"/>
</dbReference>
<dbReference type="GO" id="GO:0007166">
    <property type="term" value="P:cell surface receptor signaling pathway"/>
    <property type="evidence" value="ECO:0007669"/>
    <property type="project" value="InterPro"/>
</dbReference>
<evidence type="ECO:0000256" key="5">
    <source>
        <dbReference type="PROSITE-ProRule" id="PRU10141"/>
    </source>
</evidence>
<dbReference type="InterPro" id="IPR011009">
    <property type="entry name" value="Kinase-like_dom_sf"/>
</dbReference>
<keyword evidence="3" id="KW-0418">Kinase</keyword>
<sequence length="447" mass="49464">MAGIAFSSVEKIIKVAAKIKEAVDTVKQNKEECDDIERCVARVVEILQQLDQTTVNPAMGGTLVDLAKSVDKALGLVKECQRKHIIPHLWGASSMAKKLGRVQNDIARKLLMGNFATNVSMFRTLHPQDAGAGTISHGHLTRDARPEVMNSQKGKTTVVATVSRVQSDPLSGIKKFSFSQLEEATNGFSHVLGRGGFGIVYKGVLHDGQDVAIKKLLISGDFPERSLDHELNIGAKLQNKNVVKLLGYCLHTEMEEYFLVQEYMPEGSLKRIINASGLDWPSCFQIIQGIARGLHYLHKQRVLYMDLKPANILFNSKMNPVIIDFGLSVVLDGDDDEITWNSVAGTMGYIAPEKITRAKISMKSDVFSFGVILIEIITGRRVTPSSDIPEWGSLEMIRAFNGLFDPALVDESKLVEINKCREVGLMCIEWDPKDRPTMAEVLELLNS</sequence>
<evidence type="ECO:0000256" key="3">
    <source>
        <dbReference type="ARBA" id="ARBA00022777"/>
    </source>
</evidence>
<keyword evidence="2 5" id="KW-0547">Nucleotide-binding</keyword>
<dbReference type="Gene3D" id="1.10.510.10">
    <property type="entry name" value="Transferase(Phosphotransferase) domain 1"/>
    <property type="match status" value="1"/>
</dbReference>
<reference evidence="8" key="1">
    <citation type="submission" date="2018-04" db="EMBL/GenBank/DDBJ databases">
        <title>WGS assembly of Panicum hallii.</title>
        <authorList>
            <person name="Lovell J."/>
            <person name="Jenkins J."/>
            <person name="Lowry D."/>
            <person name="Mamidi S."/>
            <person name="Sreedasyam A."/>
            <person name="Weng X."/>
            <person name="Barry K."/>
            <person name="Bonette J."/>
            <person name="Campitelli B."/>
            <person name="Daum C."/>
            <person name="Gordon S."/>
            <person name="Gould B."/>
            <person name="Lipzen A."/>
            <person name="Macqueen A."/>
            <person name="Palacio-Mejia J."/>
            <person name="Plott C."/>
            <person name="Shakirov E."/>
            <person name="Shu S."/>
            <person name="Yoshinaga Y."/>
            <person name="Zane M."/>
            <person name="Rokhsar D."/>
            <person name="Grimwood J."/>
            <person name="Schmutz J."/>
            <person name="Juenger T."/>
        </authorList>
    </citation>
    <scope>NUCLEOTIDE SEQUENCE [LARGE SCALE GENOMIC DNA]</scope>
    <source>
        <strain evidence="8">FIL2</strain>
    </source>
</reference>
<keyword evidence="6" id="KW-0723">Serine/threonine-protein kinase</keyword>
<evidence type="ECO:0000256" key="1">
    <source>
        <dbReference type="ARBA" id="ARBA00022679"/>
    </source>
</evidence>
<keyword evidence="4 5" id="KW-0067">ATP-binding</keyword>
<dbReference type="InterPro" id="IPR059179">
    <property type="entry name" value="MLKL-like_MCAfunc"/>
</dbReference>
<evidence type="ECO:0000256" key="2">
    <source>
        <dbReference type="ARBA" id="ARBA00022741"/>
    </source>
</evidence>